<evidence type="ECO:0000256" key="1">
    <source>
        <dbReference type="SAM" id="SignalP"/>
    </source>
</evidence>
<sequence>MKKIALGIMTIGAMFFATNNLHAQVEEVEVETEMEMEVEQEEFASVEVMALPQAVKDAVMTDYNGAVASEAWVKSEGDLKVYKLKLDVKGETEKVFIDQDGNWIEEDDLDESKE</sequence>
<dbReference type="Proteomes" id="UP000605733">
    <property type="component" value="Unassembled WGS sequence"/>
</dbReference>
<accession>A0ABQ1WJ55</accession>
<reference evidence="3" key="1">
    <citation type="journal article" date="2019" name="Int. J. Syst. Evol. Microbiol.">
        <title>The Global Catalogue of Microorganisms (GCM) 10K type strain sequencing project: providing services to taxonomists for standard genome sequencing and annotation.</title>
        <authorList>
            <consortium name="The Broad Institute Genomics Platform"/>
            <consortium name="The Broad Institute Genome Sequencing Center for Infectious Disease"/>
            <person name="Wu L."/>
            <person name="Ma J."/>
        </authorList>
    </citation>
    <scope>NUCLEOTIDE SEQUENCE [LARGE SCALE GENOMIC DNA]</scope>
    <source>
        <strain evidence="3">CGMCC 1.15422</strain>
    </source>
</reference>
<gene>
    <name evidence="2" type="ORF">GCM10011532_14480</name>
</gene>
<proteinExistence type="predicted"/>
<comment type="caution">
    <text evidence="2">The sequence shown here is derived from an EMBL/GenBank/DDBJ whole genome shotgun (WGS) entry which is preliminary data.</text>
</comment>
<dbReference type="SUPFAM" id="SSF160574">
    <property type="entry name" value="BT0923-like"/>
    <property type="match status" value="1"/>
</dbReference>
<keyword evidence="3" id="KW-1185">Reference proteome</keyword>
<name>A0ABQ1WJ55_9FLAO</name>
<keyword evidence="1" id="KW-0732">Signal</keyword>
<evidence type="ECO:0000313" key="2">
    <source>
        <dbReference type="EMBL" id="GGG32097.1"/>
    </source>
</evidence>
<organism evidence="2 3">
    <name type="scientific">Christiangramia forsetii</name>
    <dbReference type="NCBI Taxonomy" id="411153"/>
    <lineage>
        <taxon>Bacteria</taxon>
        <taxon>Pseudomonadati</taxon>
        <taxon>Bacteroidota</taxon>
        <taxon>Flavobacteriia</taxon>
        <taxon>Flavobacteriales</taxon>
        <taxon>Flavobacteriaceae</taxon>
        <taxon>Christiangramia</taxon>
    </lineage>
</organism>
<feature type="signal peptide" evidence="1">
    <location>
        <begin position="1"/>
        <end position="23"/>
    </location>
</feature>
<feature type="chain" id="PRO_5047440104" evidence="1">
    <location>
        <begin position="24"/>
        <end position="114"/>
    </location>
</feature>
<dbReference type="EMBL" id="BMIX01000002">
    <property type="protein sequence ID" value="GGG32097.1"/>
    <property type="molecule type" value="Genomic_DNA"/>
</dbReference>
<dbReference type="RefSeq" id="WP_011710900.1">
    <property type="nucleotide sequence ID" value="NZ_BMIX01000002.1"/>
</dbReference>
<evidence type="ECO:0000313" key="3">
    <source>
        <dbReference type="Proteomes" id="UP000605733"/>
    </source>
</evidence>
<protein>
    <submittedName>
        <fullName evidence="2">Uncharacterized protein</fullName>
    </submittedName>
</protein>